<reference evidence="2 3" key="1">
    <citation type="journal article" date="2013" name="PLoS Genet.">
        <title>Genomic mechanisms accounting for the adaptation to parasitism in nematode-trapping fungi.</title>
        <authorList>
            <person name="Meerupati T."/>
            <person name="Andersson K.M."/>
            <person name="Friman E."/>
            <person name="Kumar D."/>
            <person name="Tunlid A."/>
            <person name="Ahren D."/>
        </authorList>
    </citation>
    <scope>NUCLEOTIDE SEQUENCE [LARGE SCALE GENOMIC DNA]</scope>
    <source>
        <strain evidence="2 3">CBS 200.50</strain>
    </source>
</reference>
<feature type="chain" id="PRO_5004548845" evidence="1">
    <location>
        <begin position="18"/>
        <end position="100"/>
    </location>
</feature>
<gene>
    <name evidence="2" type="ORF">H072_247</name>
</gene>
<evidence type="ECO:0000313" key="2">
    <source>
        <dbReference type="EMBL" id="EPS45733.1"/>
    </source>
</evidence>
<dbReference type="HOGENOM" id="CLU_2305989_0_0_1"/>
<sequence length="100" mass="10443">MKVFNLTLLFLTTGVLALPGSRPVLKERAVQPHTAGCRRDNCLRAVFARSTAASAFCATFTTAAVTATTSLGPWQTQCNGSPSRVSSACSCVVPRAPLAS</sequence>
<evidence type="ECO:0000256" key="1">
    <source>
        <dbReference type="SAM" id="SignalP"/>
    </source>
</evidence>
<evidence type="ECO:0000313" key="3">
    <source>
        <dbReference type="Proteomes" id="UP000015100"/>
    </source>
</evidence>
<name>S8C1V2_DACHA</name>
<proteinExistence type="predicted"/>
<reference evidence="3" key="2">
    <citation type="submission" date="2013-04" db="EMBL/GenBank/DDBJ databases">
        <title>Genomic mechanisms accounting for the adaptation to parasitism in nematode-trapping fungi.</title>
        <authorList>
            <person name="Ahren D.G."/>
        </authorList>
    </citation>
    <scope>NUCLEOTIDE SEQUENCE [LARGE SCALE GENOMIC DNA]</scope>
    <source>
        <strain evidence="3">CBS 200.50</strain>
    </source>
</reference>
<protein>
    <submittedName>
        <fullName evidence="2">Uncharacterized protein</fullName>
    </submittedName>
</protein>
<keyword evidence="3" id="KW-1185">Reference proteome</keyword>
<accession>S8C1V2</accession>
<dbReference type="EMBL" id="AQGS01000003">
    <property type="protein sequence ID" value="EPS45733.1"/>
    <property type="molecule type" value="Genomic_DNA"/>
</dbReference>
<keyword evidence="1" id="KW-0732">Signal</keyword>
<dbReference type="AlphaFoldDB" id="S8C1V2"/>
<feature type="signal peptide" evidence="1">
    <location>
        <begin position="1"/>
        <end position="17"/>
    </location>
</feature>
<comment type="caution">
    <text evidence="2">The sequence shown here is derived from an EMBL/GenBank/DDBJ whole genome shotgun (WGS) entry which is preliminary data.</text>
</comment>
<organism evidence="2 3">
    <name type="scientific">Dactylellina haptotyla (strain CBS 200.50)</name>
    <name type="common">Nematode-trapping fungus</name>
    <name type="synonym">Monacrosporium haptotylum</name>
    <dbReference type="NCBI Taxonomy" id="1284197"/>
    <lineage>
        <taxon>Eukaryota</taxon>
        <taxon>Fungi</taxon>
        <taxon>Dikarya</taxon>
        <taxon>Ascomycota</taxon>
        <taxon>Pezizomycotina</taxon>
        <taxon>Orbiliomycetes</taxon>
        <taxon>Orbiliales</taxon>
        <taxon>Orbiliaceae</taxon>
        <taxon>Dactylellina</taxon>
    </lineage>
</organism>
<dbReference type="OrthoDB" id="5362960at2759"/>
<dbReference type="Proteomes" id="UP000015100">
    <property type="component" value="Unassembled WGS sequence"/>
</dbReference>